<reference evidence="1 2" key="1">
    <citation type="journal article" date="2015" name="Genome Announc.">
        <title>Expanding the biotechnology potential of lactobacilli through comparative genomics of 213 strains and associated genera.</title>
        <authorList>
            <person name="Sun Z."/>
            <person name="Harris H.M."/>
            <person name="McCann A."/>
            <person name="Guo C."/>
            <person name="Argimon S."/>
            <person name="Zhang W."/>
            <person name="Yang X."/>
            <person name="Jeffery I.B."/>
            <person name="Cooney J.C."/>
            <person name="Kagawa T.F."/>
            <person name="Liu W."/>
            <person name="Song Y."/>
            <person name="Salvetti E."/>
            <person name="Wrobel A."/>
            <person name="Rasinkangas P."/>
            <person name="Parkhill J."/>
            <person name="Rea M.C."/>
            <person name="O'Sullivan O."/>
            <person name="Ritari J."/>
            <person name="Douillard F.P."/>
            <person name="Paul Ross R."/>
            <person name="Yang R."/>
            <person name="Briner A.E."/>
            <person name="Felis G.E."/>
            <person name="de Vos W.M."/>
            <person name="Barrangou R."/>
            <person name="Klaenhammer T.R."/>
            <person name="Caufield P.W."/>
            <person name="Cui Y."/>
            <person name="Zhang H."/>
            <person name="O'Toole P.W."/>
        </authorList>
    </citation>
    <scope>NUCLEOTIDE SEQUENCE [LARGE SCALE GENOMIC DNA]</scope>
    <source>
        <strain evidence="1 2">DSM 16991</strain>
    </source>
</reference>
<evidence type="ECO:0000313" key="2">
    <source>
        <dbReference type="Proteomes" id="UP000050949"/>
    </source>
</evidence>
<dbReference type="EMBL" id="AZFW01000113">
    <property type="protein sequence ID" value="KRM25438.1"/>
    <property type="molecule type" value="Genomic_DNA"/>
</dbReference>
<proteinExistence type="predicted"/>
<name>A0A0R1X5J9_9LACO</name>
<dbReference type="Proteomes" id="UP000050949">
    <property type="component" value="Unassembled WGS sequence"/>
</dbReference>
<accession>A0A0R1X5J9</accession>
<dbReference type="RefSeq" id="WP_027828956.1">
    <property type="nucleotide sequence ID" value="NZ_AUEH01000035.1"/>
</dbReference>
<gene>
    <name evidence="1" type="ORF">FC91_GL000762</name>
</gene>
<organism evidence="1 2">
    <name type="scientific">Schleiferilactobacillus harbinensis DSM 16991</name>
    <dbReference type="NCBI Taxonomy" id="1122147"/>
    <lineage>
        <taxon>Bacteria</taxon>
        <taxon>Bacillati</taxon>
        <taxon>Bacillota</taxon>
        <taxon>Bacilli</taxon>
        <taxon>Lactobacillales</taxon>
        <taxon>Lactobacillaceae</taxon>
        <taxon>Schleiferilactobacillus</taxon>
    </lineage>
</organism>
<dbReference type="PATRIC" id="fig|1122147.4.peg.791"/>
<protein>
    <submittedName>
        <fullName evidence="1">Uncharacterized protein</fullName>
    </submittedName>
</protein>
<dbReference type="AlphaFoldDB" id="A0A0R1X5J9"/>
<comment type="caution">
    <text evidence="1">The sequence shown here is derived from an EMBL/GenBank/DDBJ whole genome shotgun (WGS) entry which is preliminary data.</text>
</comment>
<sequence length="67" mass="7523">MTDSSQEKKIASLLDRAFAAYHGLIFWYDKSGQYLTWVSYFQAVSSVAVIIAGPNEQFTTKETVAQL</sequence>
<evidence type="ECO:0000313" key="1">
    <source>
        <dbReference type="EMBL" id="KRM25438.1"/>
    </source>
</evidence>